<reference evidence="2" key="1">
    <citation type="submission" date="2018-10" db="EMBL/GenBank/DDBJ databases">
        <title>Chromosomal inversion in Lactococcus lactis subsp. lactis bv. diacetylactis S50.</title>
        <authorList>
            <person name="Kojic M."/>
            <person name="Jovcic B."/>
        </authorList>
    </citation>
    <scope>NUCLEOTIDE SEQUENCE</scope>
    <source>
        <strain evidence="2">S50</strain>
    </source>
</reference>
<sequence>MRIRDRVLSYWFWNVSSLSTVAVSTVIFTEFNDPLVRLDPWASVMTSVPFYILAVSTGVFTSCIFTFTLPGSHQKAKQVAVMMLSALWSLIAFSLVTSDLPSITVRMVISILMWIDILFHAWVEPIRRGGSYDNR</sequence>
<gene>
    <name evidence="2" type="ORF">D8K17_07925</name>
</gene>
<dbReference type="EMBL" id="RBVM01000001">
    <property type="protein sequence ID" value="RKO38225.1"/>
    <property type="molecule type" value="Genomic_DNA"/>
</dbReference>
<feature type="transmembrane region" description="Helical" evidence="1">
    <location>
        <begin position="79"/>
        <end position="97"/>
    </location>
</feature>
<evidence type="ECO:0000313" key="2">
    <source>
        <dbReference type="EMBL" id="RKO38225.1"/>
    </source>
</evidence>
<keyword evidence="1" id="KW-1133">Transmembrane helix</keyword>
<organism evidence="2">
    <name type="scientific">Lactococcus lactis subsp. lactis bv. diacetylactis</name>
    <dbReference type="NCBI Taxonomy" id="44688"/>
    <lineage>
        <taxon>Bacteria</taxon>
        <taxon>Bacillati</taxon>
        <taxon>Bacillota</taxon>
        <taxon>Bacilli</taxon>
        <taxon>Lactobacillales</taxon>
        <taxon>Streptococcaceae</taxon>
        <taxon>Lactococcus</taxon>
    </lineage>
</organism>
<feature type="transmembrane region" description="Helical" evidence="1">
    <location>
        <begin position="48"/>
        <end position="67"/>
    </location>
</feature>
<feature type="transmembrane region" description="Helical" evidence="1">
    <location>
        <begin position="7"/>
        <end position="28"/>
    </location>
</feature>
<dbReference type="AlphaFoldDB" id="A0A8B3EWH7"/>
<name>A0A8B3EWH7_LACLL</name>
<protein>
    <submittedName>
        <fullName evidence="2">Uncharacterized protein</fullName>
    </submittedName>
</protein>
<feature type="transmembrane region" description="Helical" evidence="1">
    <location>
        <begin position="103"/>
        <end position="123"/>
    </location>
</feature>
<keyword evidence="1" id="KW-0812">Transmembrane</keyword>
<proteinExistence type="predicted"/>
<comment type="caution">
    <text evidence="2">The sequence shown here is derived from an EMBL/GenBank/DDBJ whole genome shotgun (WGS) entry which is preliminary data.</text>
</comment>
<keyword evidence="1" id="KW-0472">Membrane</keyword>
<evidence type="ECO:0000256" key="1">
    <source>
        <dbReference type="SAM" id="Phobius"/>
    </source>
</evidence>
<accession>A0A8B3EWH7</accession>